<proteinExistence type="predicted"/>
<dbReference type="PANTHER" id="PTHR31672:SF2">
    <property type="entry name" value="F-BOX DOMAIN-CONTAINING PROTEIN"/>
    <property type="match status" value="1"/>
</dbReference>
<dbReference type="InterPro" id="IPR036047">
    <property type="entry name" value="F-box-like_dom_sf"/>
</dbReference>
<dbReference type="SUPFAM" id="SSF81383">
    <property type="entry name" value="F-box domain"/>
    <property type="match status" value="1"/>
</dbReference>
<reference evidence="2 3" key="1">
    <citation type="submission" date="2018-05" db="EMBL/GenBank/DDBJ databases">
        <authorList>
            <person name="Thind KAUR A."/>
        </authorList>
    </citation>
    <scope>NUCLEOTIDE SEQUENCE [LARGE SCALE GENOMIC DNA]</scope>
</reference>
<name>A0A7H4LQZ4_WHEAT</name>
<evidence type="ECO:0000313" key="2">
    <source>
        <dbReference type="EMBL" id="SPT21033.1"/>
    </source>
</evidence>
<dbReference type="SMART" id="SM00256">
    <property type="entry name" value="FBOX"/>
    <property type="match status" value="1"/>
</dbReference>
<accession>A0A7H4LQZ4</accession>
<protein>
    <recommendedName>
        <fullName evidence="1">F-box domain-containing protein</fullName>
    </recommendedName>
</protein>
<dbReference type="AlphaFoldDB" id="A0A7H4LQZ4"/>
<dbReference type="InterPro" id="IPR050796">
    <property type="entry name" value="SCF_F-box_component"/>
</dbReference>
<dbReference type="InterPro" id="IPR001810">
    <property type="entry name" value="F-box_dom"/>
</dbReference>
<feature type="domain" description="F-box" evidence="1">
    <location>
        <begin position="7"/>
        <end position="54"/>
    </location>
</feature>
<dbReference type="PANTHER" id="PTHR31672">
    <property type="entry name" value="BNACNNG10540D PROTEIN"/>
    <property type="match status" value="1"/>
</dbReference>
<sequence>MPDRRGATLLEDLPEEIIDRILIRLPPKDVGRCRAVSTSWCSATSTPEFMLEHHHRQPSLPIIDGRGRPASFVVFQGPGAGASSQQLWPFIPGFKHYRKKPRLSVACDGFLILIEGNEYYIYNPVIDKRALLPDPRARNAGWRDIIGFYRHQPTGEYRVLWAVFRRLSVVRPSLYILAVGSDERRHVSQNANSLVTFHET</sequence>
<organism evidence="2 3">
    <name type="scientific">Triticum aestivum</name>
    <name type="common">Wheat</name>
    <dbReference type="NCBI Taxonomy" id="4565"/>
    <lineage>
        <taxon>Eukaryota</taxon>
        <taxon>Viridiplantae</taxon>
        <taxon>Streptophyta</taxon>
        <taxon>Embryophyta</taxon>
        <taxon>Tracheophyta</taxon>
        <taxon>Spermatophyta</taxon>
        <taxon>Magnoliopsida</taxon>
        <taxon>Liliopsida</taxon>
        <taxon>Poales</taxon>
        <taxon>Poaceae</taxon>
        <taxon>BOP clade</taxon>
        <taxon>Pooideae</taxon>
        <taxon>Triticodae</taxon>
        <taxon>Triticeae</taxon>
        <taxon>Triticinae</taxon>
        <taxon>Triticum</taxon>
    </lineage>
</organism>
<dbReference type="EMBL" id="LS480641">
    <property type="protein sequence ID" value="SPT21033.1"/>
    <property type="molecule type" value="Genomic_DNA"/>
</dbReference>
<evidence type="ECO:0000259" key="1">
    <source>
        <dbReference type="PROSITE" id="PS50181"/>
    </source>
</evidence>
<evidence type="ECO:0000313" key="3">
    <source>
        <dbReference type="Proteomes" id="UP000280104"/>
    </source>
</evidence>
<dbReference type="Pfam" id="PF00646">
    <property type="entry name" value="F-box"/>
    <property type="match status" value="1"/>
</dbReference>
<dbReference type="PROSITE" id="PS50181">
    <property type="entry name" value="FBOX"/>
    <property type="match status" value="1"/>
</dbReference>
<dbReference type="Gene3D" id="1.20.1280.50">
    <property type="match status" value="1"/>
</dbReference>
<gene>
    <name evidence="2" type="ORF">CAMPLR22A2D_LOCUS5667</name>
</gene>
<dbReference type="Proteomes" id="UP000280104">
    <property type="component" value="Chromosome II"/>
</dbReference>